<proteinExistence type="predicted"/>
<dbReference type="PANTHER" id="PTHR36039">
    <property type="match status" value="1"/>
</dbReference>
<evidence type="ECO:0000313" key="1">
    <source>
        <dbReference type="EMBL" id="SOB91083.1"/>
    </source>
</evidence>
<dbReference type="SUPFAM" id="SSF55144">
    <property type="entry name" value="LigT-like"/>
    <property type="match status" value="1"/>
</dbReference>
<reference evidence="1 2" key="1">
    <citation type="submission" date="2017-08" db="EMBL/GenBank/DDBJ databases">
        <authorList>
            <person name="de Groot N.N."/>
        </authorList>
    </citation>
    <scope>NUCLEOTIDE SEQUENCE [LARGE SCALE GENOMIC DNA]</scope>
    <source>
        <strain evidence="1 2">DSM 9787</strain>
    </source>
</reference>
<dbReference type="PANTHER" id="PTHR36039:SF2">
    <property type="entry name" value="RNA LIGASE_CYCLIC NUCLEOTIDE PHOSPHODIESTERASE FAMILY PROTEIN"/>
    <property type="match status" value="1"/>
</dbReference>
<dbReference type="EMBL" id="OBMR01000002">
    <property type="protein sequence ID" value="SOB91083.1"/>
    <property type="molecule type" value="Genomic_DNA"/>
</dbReference>
<gene>
    <name evidence="1" type="ORF">SAMN02910411_0693</name>
</gene>
<dbReference type="Proteomes" id="UP000219563">
    <property type="component" value="Unassembled WGS sequence"/>
</dbReference>
<dbReference type="RefSeq" id="WP_097075457.1">
    <property type="nucleotide sequence ID" value="NZ_OBMR01000002.1"/>
</dbReference>
<name>A0A285RAE3_9FIRM</name>
<dbReference type="GO" id="GO:0016874">
    <property type="term" value="F:ligase activity"/>
    <property type="evidence" value="ECO:0007669"/>
    <property type="project" value="UniProtKB-KW"/>
</dbReference>
<evidence type="ECO:0000313" key="2">
    <source>
        <dbReference type="Proteomes" id="UP000219563"/>
    </source>
</evidence>
<keyword evidence="1" id="KW-0436">Ligase</keyword>
<protein>
    <submittedName>
        <fullName evidence="1">2'-5' RNA ligase</fullName>
    </submittedName>
</protein>
<dbReference type="Pfam" id="PF13563">
    <property type="entry name" value="2_5_RNA_ligase2"/>
    <property type="match status" value="1"/>
</dbReference>
<dbReference type="InterPro" id="IPR009097">
    <property type="entry name" value="Cyclic_Pdiesterase"/>
</dbReference>
<dbReference type="AlphaFoldDB" id="A0A285RAE3"/>
<accession>A0A285RAE3</accession>
<sequence>MYLISAYFDKNTTEKLQEYICKIAEASGNSFMLDNNVPPHMTLTAIEARSIDILVPTFENLNNKLHGGDISIISVGQFMPKVIYAAPYLNQYLFNLQQDICEAFADIPETTISNYYKPLSWLPHITLAKTLNKDQMAKAIMCMSDFKELNAQVVRIGLAKVNPHQDVSEISLKK</sequence>
<dbReference type="Gene3D" id="3.90.1140.10">
    <property type="entry name" value="Cyclic phosphodiesterase"/>
    <property type="match status" value="1"/>
</dbReference>
<organism evidence="1 2">
    <name type="scientific">Pseudobutyrivibrio ruminis DSM 9787</name>
    <dbReference type="NCBI Taxonomy" id="1123011"/>
    <lineage>
        <taxon>Bacteria</taxon>
        <taxon>Bacillati</taxon>
        <taxon>Bacillota</taxon>
        <taxon>Clostridia</taxon>
        <taxon>Lachnospirales</taxon>
        <taxon>Lachnospiraceae</taxon>
        <taxon>Pseudobutyrivibrio</taxon>
    </lineage>
</organism>